<dbReference type="EMBL" id="JAELUQ010000007">
    <property type="protein sequence ID" value="KAG7410927.1"/>
    <property type="molecule type" value="Genomic_DNA"/>
</dbReference>
<proteinExistence type="predicted"/>
<comment type="caution">
    <text evidence="2">The sequence shown here is derived from an EMBL/GenBank/DDBJ whole genome shotgun (WGS) entry which is preliminary data.</text>
</comment>
<dbReference type="InterPro" id="IPR000873">
    <property type="entry name" value="AMP-dep_synth/lig_dom"/>
</dbReference>
<evidence type="ECO:0000313" key="3">
    <source>
        <dbReference type="Proteomes" id="UP000694050"/>
    </source>
</evidence>
<dbReference type="Pfam" id="PF00501">
    <property type="entry name" value="AMP-binding"/>
    <property type="match status" value="1"/>
</dbReference>
<organism evidence="2 3">
    <name type="scientific">Fusarium oxysporum f. sp. rapae</name>
    <dbReference type="NCBI Taxonomy" id="485398"/>
    <lineage>
        <taxon>Eukaryota</taxon>
        <taxon>Fungi</taxon>
        <taxon>Dikarya</taxon>
        <taxon>Ascomycota</taxon>
        <taxon>Pezizomycotina</taxon>
        <taxon>Sordariomycetes</taxon>
        <taxon>Hypocreomycetidae</taxon>
        <taxon>Hypocreales</taxon>
        <taxon>Nectriaceae</taxon>
        <taxon>Fusarium</taxon>
        <taxon>Fusarium oxysporum species complex</taxon>
    </lineage>
</organism>
<reference evidence="2" key="1">
    <citation type="submission" date="2021-04" db="EMBL/GenBank/DDBJ databases">
        <title>First draft genome resource for Brassicaceae pathogens Fusarium oxysporum f. sp. raphani and Fusarium oxysporum f. sp. rapae.</title>
        <authorList>
            <person name="Asai S."/>
        </authorList>
    </citation>
    <scope>NUCLEOTIDE SEQUENCE</scope>
    <source>
        <strain evidence="2">Tf1208</strain>
    </source>
</reference>
<dbReference type="Proteomes" id="UP000694050">
    <property type="component" value="Unassembled WGS sequence"/>
</dbReference>
<dbReference type="GO" id="GO:0031177">
    <property type="term" value="F:phosphopantetheine binding"/>
    <property type="evidence" value="ECO:0007669"/>
    <property type="project" value="TreeGrafter"/>
</dbReference>
<accession>A0A8J5P420</accession>
<sequence length="173" mass="18666">MAAWETLGSLANGDTLGMRSSNWLKALQQIDILICTPSILAKHDPQDCPNLKVVATAGEPSSQRLADICVAHVTCINCYGPTETTVVNIMYGHKPGQPLSIERPTPWNKRYTLGESLVPVTVGEIGVTLAGSSEVRSIQSRTKTYDTGDLCQWNPSGTITFLGPVDNQVKVKV</sequence>
<dbReference type="AlphaFoldDB" id="A0A8J5P420"/>
<feature type="domain" description="AMP-dependent synthetase/ligase" evidence="1">
    <location>
        <begin position="4"/>
        <end position="126"/>
    </location>
</feature>
<name>A0A8J5P420_FUSOX</name>
<protein>
    <submittedName>
        <fullName evidence="2">Adenylate-forming reductase</fullName>
    </submittedName>
</protein>
<dbReference type="GO" id="GO:0043041">
    <property type="term" value="P:amino acid activation for nonribosomal peptide biosynthetic process"/>
    <property type="evidence" value="ECO:0007669"/>
    <property type="project" value="TreeGrafter"/>
</dbReference>
<dbReference type="GO" id="GO:0005737">
    <property type="term" value="C:cytoplasm"/>
    <property type="evidence" value="ECO:0007669"/>
    <property type="project" value="TreeGrafter"/>
</dbReference>
<evidence type="ECO:0000259" key="1">
    <source>
        <dbReference type="Pfam" id="PF00501"/>
    </source>
</evidence>
<dbReference type="PANTHER" id="PTHR45527:SF1">
    <property type="entry name" value="FATTY ACID SYNTHASE"/>
    <property type="match status" value="1"/>
</dbReference>
<dbReference type="PANTHER" id="PTHR45527">
    <property type="entry name" value="NONRIBOSOMAL PEPTIDE SYNTHETASE"/>
    <property type="match status" value="1"/>
</dbReference>
<evidence type="ECO:0000313" key="2">
    <source>
        <dbReference type="EMBL" id="KAG7410927.1"/>
    </source>
</evidence>
<dbReference type="GO" id="GO:0044550">
    <property type="term" value="P:secondary metabolite biosynthetic process"/>
    <property type="evidence" value="ECO:0007669"/>
    <property type="project" value="TreeGrafter"/>
</dbReference>
<gene>
    <name evidence="2" type="ORF">Forpe1208_v009676</name>
</gene>